<reference evidence="2" key="2">
    <citation type="submission" date="2019-03" db="EMBL/GenBank/DDBJ databases">
        <authorList>
            <person name="Yan Y.-Q."/>
            <person name="Du Z.-J."/>
        </authorList>
    </citation>
    <scope>NUCLEOTIDE SEQUENCE</scope>
    <source>
        <strain evidence="2">PP-F2FG21</strain>
    </source>
</reference>
<dbReference type="EMBL" id="JACIEG010000005">
    <property type="protein sequence ID" value="MBB3970049.1"/>
    <property type="molecule type" value="Genomic_DNA"/>
</dbReference>
<sequence>MLLFKYLKRQLKRLKIDLLTQRTFLAGGVPSIDNNNIIKTVSTNYEELEIIFFEHSPLRPGDVLIDVGCGKGRVFSYLLYKGLKNKMIGYEINESVGLNTARRLKQHKNIEIRVDNIFDDFPPDGNVFYLYNPFKDKMMESFRAEILNISHRNPVIIYNNPVHLSLFDTADFTYQYYDLPVPEYNYKFQFAVIKTKQG</sequence>
<dbReference type="Gene3D" id="3.40.50.150">
    <property type="entry name" value="Vaccinia Virus protein VP39"/>
    <property type="match status" value="1"/>
</dbReference>
<name>A0A4Y8AE16_9SPHI</name>
<keyword evidence="1" id="KW-0489">Methyltransferase</keyword>
<dbReference type="GO" id="GO:0032259">
    <property type="term" value="P:methylation"/>
    <property type="evidence" value="ECO:0007669"/>
    <property type="project" value="UniProtKB-KW"/>
</dbReference>
<dbReference type="GO" id="GO:0008168">
    <property type="term" value="F:methyltransferase activity"/>
    <property type="evidence" value="ECO:0007669"/>
    <property type="project" value="UniProtKB-KW"/>
</dbReference>
<dbReference type="CDD" id="cd02440">
    <property type="entry name" value="AdoMet_MTases"/>
    <property type="match status" value="1"/>
</dbReference>
<dbReference type="Proteomes" id="UP000297248">
    <property type="component" value="Unassembled WGS sequence"/>
</dbReference>
<accession>A0A4Y8AE16</accession>
<dbReference type="RefSeq" id="WP_134336053.1">
    <property type="nucleotide sequence ID" value="NZ_BMCZ01000003.1"/>
</dbReference>
<keyword evidence="1" id="KW-0808">Transferase</keyword>
<dbReference type="OrthoDB" id="9780095at2"/>
<dbReference type="InterPro" id="IPR029063">
    <property type="entry name" value="SAM-dependent_MTases_sf"/>
</dbReference>
<evidence type="ECO:0000313" key="3">
    <source>
        <dbReference type="Proteomes" id="UP000297248"/>
    </source>
</evidence>
<reference evidence="2 3" key="1">
    <citation type="journal article" date="2016" name="Int. J. Syst. Evol. Microbiol.">
        <title>Proposal of Mucilaginibacter phyllosphaerae sp. nov. isolated from the phyllosphere of Galium album.</title>
        <authorList>
            <person name="Aydogan E.L."/>
            <person name="Busse H.J."/>
            <person name="Moser G."/>
            <person name="Muller C."/>
            <person name="Kampfer P."/>
            <person name="Glaeser S.P."/>
        </authorList>
    </citation>
    <scope>NUCLEOTIDE SEQUENCE [LARGE SCALE GENOMIC DNA]</scope>
    <source>
        <strain evidence="2 3">PP-F2FG21</strain>
    </source>
</reference>
<protein>
    <submittedName>
        <fullName evidence="1">SAM-dependent methyltransferase</fullName>
    </submittedName>
</protein>
<organism evidence="2 3">
    <name type="scientific">Mucilaginibacter phyllosphaerae</name>
    <dbReference type="NCBI Taxonomy" id="1812349"/>
    <lineage>
        <taxon>Bacteria</taxon>
        <taxon>Pseudomonadati</taxon>
        <taxon>Bacteroidota</taxon>
        <taxon>Sphingobacteriia</taxon>
        <taxon>Sphingobacteriales</taxon>
        <taxon>Sphingobacteriaceae</taxon>
        <taxon>Mucilaginibacter</taxon>
    </lineage>
</organism>
<comment type="caution">
    <text evidence="2">The sequence shown here is derived from an EMBL/GenBank/DDBJ whole genome shotgun (WGS) entry which is preliminary data.</text>
</comment>
<keyword evidence="4" id="KW-1185">Reference proteome</keyword>
<reference evidence="1 4" key="3">
    <citation type="submission" date="2020-08" db="EMBL/GenBank/DDBJ databases">
        <title>Genomic Encyclopedia of Type Strains, Phase IV (KMG-IV): sequencing the most valuable type-strain genomes for metagenomic binning, comparative biology and taxonomic classification.</title>
        <authorList>
            <person name="Goeker M."/>
        </authorList>
    </citation>
    <scope>NUCLEOTIDE SEQUENCE [LARGE SCALE GENOMIC DNA]</scope>
    <source>
        <strain evidence="1 4">DSM 100995</strain>
    </source>
</reference>
<evidence type="ECO:0000313" key="4">
    <source>
        <dbReference type="Proteomes" id="UP000583101"/>
    </source>
</evidence>
<dbReference type="SUPFAM" id="SSF53335">
    <property type="entry name" value="S-adenosyl-L-methionine-dependent methyltransferases"/>
    <property type="match status" value="1"/>
</dbReference>
<evidence type="ECO:0000313" key="2">
    <source>
        <dbReference type="EMBL" id="TEW66442.1"/>
    </source>
</evidence>
<evidence type="ECO:0000313" key="1">
    <source>
        <dbReference type="EMBL" id="MBB3970049.1"/>
    </source>
</evidence>
<gene>
    <name evidence="2" type="ORF">E2R65_08410</name>
    <name evidence="1" type="ORF">GGR35_002665</name>
</gene>
<dbReference type="AlphaFoldDB" id="A0A4Y8AE16"/>
<proteinExistence type="predicted"/>
<dbReference type="EMBL" id="SNQG01000003">
    <property type="protein sequence ID" value="TEW66442.1"/>
    <property type="molecule type" value="Genomic_DNA"/>
</dbReference>
<dbReference type="Proteomes" id="UP000583101">
    <property type="component" value="Unassembled WGS sequence"/>
</dbReference>